<dbReference type="PROSITE" id="PS50887">
    <property type="entry name" value="GGDEF"/>
    <property type="match status" value="1"/>
</dbReference>
<evidence type="ECO:0000313" key="6">
    <source>
        <dbReference type="EMBL" id="GGM62708.1"/>
    </source>
</evidence>
<dbReference type="GO" id="GO:0071111">
    <property type="term" value="F:cyclic-guanylate-specific phosphodiesterase activity"/>
    <property type="evidence" value="ECO:0007669"/>
    <property type="project" value="InterPro"/>
</dbReference>
<evidence type="ECO:0000259" key="4">
    <source>
        <dbReference type="PROSITE" id="PS50887"/>
    </source>
</evidence>
<dbReference type="SMART" id="SM00052">
    <property type="entry name" value="EAL"/>
    <property type="match status" value="1"/>
</dbReference>
<dbReference type="SUPFAM" id="SSF55073">
    <property type="entry name" value="Nucleotide cyclase"/>
    <property type="match status" value="1"/>
</dbReference>
<dbReference type="InterPro" id="IPR046342">
    <property type="entry name" value="CBS_dom_sf"/>
</dbReference>
<comment type="caution">
    <text evidence="6">The sequence shown here is derived from an EMBL/GenBank/DDBJ whole genome shotgun (WGS) entry which is preliminary data.</text>
</comment>
<dbReference type="PANTHER" id="PTHR33121">
    <property type="entry name" value="CYCLIC DI-GMP PHOSPHODIESTERASE PDEF"/>
    <property type="match status" value="1"/>
</dbReference>
<dbReference type="SMART" id="SM00267">
    <property type="entry name" value="GGDEF"/>
    <property type="match status" value="1"/>
</dbReference>
<organism evidence="6 7">
    <name type="scientific">Longimycelium tulufanense</name>
    <dbReference type="NCBI Taxonomy" id="907463"/>
    <lineage>
        <taxon>Bacteria</taxon>
        <taxon>Bacillati</taxon>
        <taxon>Actinomycetota</taxon>
        <taxon>Actinomycetes</taxon>
        <taxon>Pseudonocardiales</taxon>
        <taxon>Pseudonocardiaceae</taxon>
        <taxon>Longimycelium</taxon>
    </lineage>
</organism>
<dbReference type="Gene3D" id="3.30.70.270">
    <property type="match status" value="1"/>
</dbReference>
<dbReference type="PROSITE" id="PS50883">
    <property type="entry name" value="EAL"/>
    <property type="match status" value="1"/>
</dbReference>
<dbReference type="AlphaFoldDB" id="A0A8J3CFW4"/>
<dbReference type="InterPro" id="IPR029787">
    <property type="entry name" value="Nucleotide_cyclase"/>
</dbReference>
<dbReference type="Pfam" id="PF00563">
    <property type="entry name" value="EAL"/>
    <property type="match status" value="1"/>
</dbReference>
<feature type="domain" description="EAL" evidence="3">
    <location>
        <begin position="1"/>
        <end position="238"/>
    </location>
</feature>
<evidence type="ECO:0000256" key="1">
    <source>
        <dbReference type="PROSITE-ProRule" id="PRU00703"/>
    </source>
</evidence>
<dbReference type="InterPro" id="IPR000160">
    <property type="entry name" value="GGDEF_dom"/>
</dbReference>
<dbReference type="Gene3D" id="3.20.20.450">
    <property type="entry name" value="EAL domain"/>
    <property type="match status" value="1"/>
</dbReference>
<gene>
    <name evidence="6" type="ORF">GCM10012275_36820</name>
</gene>
<feature type="domain" description="GGDEF" evidence="4">
    <location>
        <begin position="418"/>
        <end position="545"/>
    </location>
</feature>
<feature type="region of interest" description="Disordered" evidence="2">
    <location>
        <begin position="555"/>
        <end position="578"/>
    </location>
</feature>
<dbReference type="InterPro" id="IPR000644">
    <property type="entry name" value="CBS_dom"/>
</dbReference>
<dbReference type="InterPro" id="IPR043128">
    <property type="entry name" value="Rev_trsase/Diguanyl_cyclase"/>
</dbReference>
<keyword evidence="7" id="KW-1185">Reference proteome</keyword>
<accession>A0A8J3CFW4</accession>
<dbReference type="PROSITE" id="PS51371">
    <property type="entry name" value="CBS"/>
    <property type="match status" value="1"/>
</dbReference>
<dbReference type="InterPro" id="IPR050706">
    <property type="entry name" value="Cyclic-di-GMP_PDE-like"/>
</dbReference>
<proteinExistence type="predicted"/>
<feature type="compositionally biased region" description="Polar residues" evidence="2">
    <location>
        <begin position="557"/>
        <end position="570"/>
    </location>
</feature>
<reference evidence="6" key="1">
    <citation type="journal article" date="2014" name="Int. J. Syst. Evol. Microbiol.">
        <title>Complete genome sequence of Corynebacterium casei LMG S-19264T (=DSM 44701T), isolated from a smear-ripened cheese.</title>
        <authorList>
            <consortium name="US DOE Joint Genome Institute (JGI-PGF)"/>
            <person name="Walter F."/>
            <person name="Albersmeier A."/>
            <person name="Kalinowski J."/>
            <person name="Ruckert C."/>
        </authorList>
    </citation>
    <scope>NUCLEOTIDE SEQUENCE</scope>
    <source>
        <strain evidence="6">CGMCC 4.5737</strain>
    </source>
</reference>
<sequence>MPAVLDQVRFAFQPLVNLNTGGVVAMEALARLPGHHVFELLDAAVQENRLVEVDVGLAVRAVSSATEHETLLPLHLNLQAETVSHGAAVLDPVREILAAAGRRTREVTLELGGQLCHLAADTVLRAVDELRAAGFRVALDQLGATDVPLGLLADTRADLLKLDRRLIGGLPRDRDRVALLEALVHLATRSRAGLVAVGVEATHQLNALRRLGVHLVQGNLLAPAARRPVDRVSIATPVSEATDPGTRLATPVTAGPRVTEFLHPAVTLPATATAEEVRRVLADRPTLSGVVLVDEQDRPLWTVDRNRFLLAVTGPYGHALHAKRSADRLADEPRTVGTATTALEVLDVVAATDPQRRYDDVVVVDDAGGCLGVVRISDIVRGMAEMKVEEAAALNPLTRLPGSDAVAHDVHRRIAEGQVFAVGWLDVDGFKGVNDTAGFSAGDDLIRAVGRSLTDAAAALSSVFVGHVGGDDFLVVAELDDVVPLVSAVLDPPRVVDGRAVTLSLATLVCAPGSVTDHGEVSRLLAPLKQHAKALRGSSWVMGRPGSSRIDVLRGTTAPSQRQPDGSPTHPQWAGGVG</sequence>
<evidence type="ECO:0000259" key="5">
    <source>
        <dbReference type="PROSITE" id="PS51371"/>
    </source>
</evidence>
<dbReference type="Gene3D" id="3.10.580.10">
    <property type="entry name" value="CBS-domain"/>
    <property type="match status" value="1"/>
</dbReference>
<protein>
    <submittedName>
        <fullName evidence="6">GGDEF domain-containing protein</fullName>
    </submittedName>
</protein>
<dbReference type="InterPro" id="IPR035919">
    <property type="entry name" value="EAL_sf"/>
</dbReference>
<dbReference type="CDD" id="cd01948">
    <property type="entry name" value="EAL"/>
    <property type="match status" value="1"/>
</dbReference>
<evidence type="ECO:0000256" key="2">
    <source>
        <dbReference type="SAM" id="MobiDB-lite"/>
    </source>
</evidence>
<dbReference type="RefSeq" id="WP_229686493.1">
    <property type="nucleotide sequence ID" value="NZ_BMMK01000017.1"/>
</dbReference>
<dbReference type="Pfam" id="PF00990">
    <property type="entry name" value="GGDEF"/>
    <property type="match status" value="1"/>
</dbReference>
<dbReference type="Proteomes" id="UP000637578">
    <property type="component" value="Unassembled WGS sequence"/>
</dbReference>
<dbReference type="Pfam" id="PF00571">
    <property type="entry name" value="CBS"/>
    <property type="match status" value="1"/>
</dbReference>
<dbReference type="SUPFAM" id="SSF54631">
    <property type="entry name" value="CBS-domain pair"/>
    <property type="match status" value="1"/>
</dbReference>
<dbReference type="EMBL" id="BMMK01000017">
    <property type="protein sequence ID" value="GGM62708.1"/>
    <property type="molecule type" value="Genomic_DNA"/>
</dbReference>
<feature type="domain" description="CBS" evidence="5">
    <location>
        <begin position="326"/>
        <end position="390"/>
    </location>
</feature>
<dbReference type="PANTHER" id="PTHR33121:SF70">
    <property type="entry name" value="SIGNALING PROTEIN YKOW"/>
    <property type="match status" value="1"/>
</dbReference>
<dbReference type="SUPFAM" id="SSF141868">
    <property type="entry name" value="EAL domain-like"/>
    <property type="match status" value="1"/>
</dbReference>
<name>A0A8J3CFW4_9PSEU</name>
<reference evidence="6" key="2">
    <citation type="submission" date="2020-09" db="EMBL/GenBank/DDBJ databases">
        <authorList>
            <person name="Sun Q."/>
            <person name="Zhou Y."/>
        </authorList>
    </citation>
    <scope>NUCLEOTIDE SEQUENCE</scope>
    <source>
        <strain evidence="6">CGMCC 4.5737</strain>
    </source>
</reference>
<dbReference type="InterPro" id="IPR001633">
    <property type="entry name" value="EAL_dom"/>
</dbReference>
<keyword evidence="1" id="KW-0129">CBS domain</keyword>
<evidence type="ECO:0000259" key="3">
    <source>
        <dbReference type="PROSITE" id="PS50883"/>
    </source>
</evidence>
<evidence type="ECO:0000313" key="7">
    <source>
        <dbReference type="Proteomes" id="UP000637578"/>
    </source>
</evidence>